<keyword evidence="1" id="KW-0472">Membrane</keyword>
<protein>
    <submittedName>
        <fullName evidence="2">Uncharacterized protein</fullName>
    </submittedName>
</protein>
<keyword evidence="1" id="KW-1133">Transmembrane helix</keyword>
<dbReference type="AlphaFoldDB" id="S6BHP3"/>
<evidence type="ECO:0000313" key="2">
    <source>
        <dbReference type="EMBL" id="BAN65714.1"/>
    </source>
</evidence>
<dbReference type="EMBL" id="AK441920">
    <property type="protein sequence ID" value="BAN65714.1"/>
    <property type="molecule type" value="mRNA"/>
</dbReference>
<sequence>MHSICGMSAASGHDATKHTILVFMVLYLYSSIYHIFTLPGFDLQVHWVRLPYTWATAGIYSLRL</sequence>
<accession>S6BHP3</accession>
<proteinExistence type="evidence at transcript level"/>
<name>S6BHP3_BABBO</name>
<evidence type="ECO:0000256" key="1">
    <source>
        <dbReference type="SAM" id="Phobius"/>
    </source>
</evidence>
<keyword evidence="1" id="KW-0812">Transmembrane</keyword>
<feature type="transmembrane region" description="Helical" evidence="1">
    <location>
        <begin position="20"/>
        <end position="41"/>
    </location>
</feature>
<reference evidence="2" key="1">
    <citation type="journal article" date="2014" name="BMC Genomics">
        <title>The Babesia bovis gene and promoter model: an update from full-length EST analysis.</title>
        <authorList>
            <person name="Yamagishi J."/>
            <person name="Wakaguri H."/>
            <person name="Yokoyama N."/>
            <person name="Yamashita R."/>
            <person name="Suzuki Y."/>
            <person name="Xuan X."/>
            <person name="Igarashi I."/>
        </authorList>
    </citation>
    <scope>NUCLEOTIDE SEQUENCE</scope>
    <source>
        <strain evidence="2">Texas</strain>
    </source>
</reference>
<organism evidence="2">
    <name type="scientific">Babesia bovis</name>
    <dbReference type="NCBI Taxonomy" id="5865"/>
    <lineage>
        <taxon>Eukaryota</taxon>
        <taxon>Sar</taxon>
        <taxon>Alveolata</taxon>
        <taxon>Apicomplexa</taxon>
        <taxon>Aconoidasida</taxon>
        <taxon>Piroplasmida</taxon>
        <taxon>Babesiidae</taxon>
        <taxon>Babesia</taxon>
    </lineage>
</organism>